<feature type="compositionally biased region" description="Low complexity" evidence="1">
    <location>
        <begin position="13"/>
        <end position="27"/>
    </location>
</feature>
<name>A0A8K0G3S2_IGNLU</name>
<sequence>TAGENIEDKPSDELLNNDNTNNATNEKNLQHNSSINQPEYDNVEEKLLKDNETRLISINQHRSESIKSLKKQAAEMLQQSCSKYSKVEIGQNVLVKIPDVDRGRLAPRNILAVVLFEREDLYQLGTSTGPSQTTTLASSDIPIDKKFSLRTVAAKESNSAQGFLRCKCRKQCGDKKCKCVLNQIKCNSKCHSITSCSNK</sequence>
<keyword evidence="3" id="KW-1185">Reference proteome</keyword>
<dbReference type="AlphaFoldDB" id="A0A8K0G3S2"/>
<evidence type="ECO:0000313" key="2">
    <source>
        <dbReference type="EMBL" id="KAF2890625.1"/>
    </source>
</evidence>
<reference evidence="2" key="1">
    <citation type="submission" date="2019-08" db="EMBL/GenBank/DDBJ databases">
        <title>The genome of the North American firefly Photinus pyralis.</title>
        <authorList>
            <consortium name="Photinus pyralis genome working group"/>
            <person name="Fallon T.R."/>
            <person name="Sander Lower S.E."/>
            <person name="Weng J.-K."/>
        </authorList>
    </citation>
    <scope>NUCLEOTIDE SEQUENCE</scope>
    <source>
        <strain evidence="2">TRF0915ILg1</strain>
        <tissue evidence="2">Whole body</tissue>
    </source>
</reference>
<dbReference type="OrthoDB" id="5836254at2759"/>
<comment type="caution">
    <text evidence="2">The sequence shown here is derived from an EMBL/GenBank/DDBJ whole genome shotgun (WGS) entry which is preliminary data.</text>
</comment>
<evidence type="ECO:0000256" key="1">
    <source>
        <dbReference type="SAM" id="MobiDB-lite"/>
    </source>
</evidence>
<accession>A0A8K0G3S2</accession>
<protein>
    <submittedName>
        <fullName evidence="2">Uncharacterized protein</fullName>
    </submittedName>
</protein>
<feature type="region of interest" description="Disordered" evidence="1">
    <location>
        <begin position="1"/>
        <end position="38"/>
    </location>
</feature>
<proteinExistence type="predicted"/>
<gene>
    <name evidence="2" type="ORF">ILUMI_15548</name>
</gene>
<dbReference type="EMBL" id="VTPC01049242">
    <property type="protein sequence ID" value="KAF2890625.1"/>
    <property type="molecule type" value="Genomic_DNA"/>
</dbReference>
<dbReference type="Proteomes" id="UP000801492">
    <property type="component" value="Unassembled WGS sequence"/>
</dbReference>
<feature type="non-terminal residue" evidence="2">
    <location>
        <position position="1"/>
    </location>
</feature>
<feature type="compositionally biased region" description="Basic and acidic residues" evidence="1">
    <location>
        <begin position="1"/>
        <end position="12"/>
    </location>
</feature>
<organism evidence="2 3">
    <name type="scientific">Ignelater luminosus</name>
    <name type="common">Cucubano</name>
    <name type="synonym">Pyrophorus luminosus</name>
    <dbReference type="NCBI Taxonomy" id="2038154"/>
    <lineage>
        <taxon>Eukaryota</taxon>
        <taxon>Metazoa</taxon>
        <taxon>Ecdysozoa</taxon>
        <taxon>Arthropoda</taxon>
        <taxon>Hexapoda</taxon>
        <taxon>Insecta</taxon>
        <taxon>Pterygota</taxon>
        <taxon>Neoptera</taxon>
        <taxon>Endopterygota</taxon>
        <taxon>Coleoptera</taxon>
        <taxon>Polyphaga</taxon>
        <taxon>Elateriformia</taxon>
        <taxon>Elateroidea</taxon>
        <taxon>Elateridae</taxon>
        <taxon>Agrypninae</taxon>
        <taxon>Pyrophorini</taxon>
        <taxon>Ignelater</taxon>
    </lineage>
</organism>
<evidence type="ECO:0000313" key="3">
    <source>
        <dbReference type="Proteomes" id="UP000801492"/>
    </source>
</evidence>